<dbReference type="EMBL" id="QRGP01000001">
    <property type="protein sequence ID" value="RDV07247.1"/>
    <property type="molecule type" value="Genomic_DNA"/>
</dbReference>
<evidence type="ECO:0000256" key="1">
    <source>
        <dbReference type="ARBA" id="ARBA00001968"/>
    </source>
</evidence>
<dbReference type="SUPFAM" id="SSF89562">
    <property type="entry name" value="RraA-like"/>
    <property type="match status" value="1"/>
</dbReference>
<name>A0A371BIB7_9SPHN</name>
<feature type="binding site" evidence="5">
    <location>
        <position position="163"/>
    </location>
    <ligand>
        <name>substrate</name>
    </ligand>
</feature>
<evidence type="ECO:0000256" key="4">
    <source>
        <dbReference type="ARBA" id="ARBA00030169"/>
    </source>
</evidence>
<keyword evidence="5" id="KW-0479">Metal-binding</keyword>
<keyword evidence="5" id="KW-0460">Magnesium</keyword>
<evidence type="ECO:0000313" key="8">
    <source>
        <dbReference type="Proteomes" id="UP000263833"/>
    </source>
</evidence>
<comment type="cofactor">
    <cofactor evidence="5">
        <name>Mg(2+)</name>
        <dbReference type="ChEBI" id="CHEBI:18420"/>
    </cofactor>
</comment>
<dbReference type="Pfam" id="PF03737">
    <property type="entry name" value="RraA-like"/>
    <property type="match status" value="1"/>
</dbReference>
<dbReference type="GO" id="GO:0046872">
    <property type="term" value="F:metal ion binding"/>
    <property type="evidence" value="ECO:0007669"/>
    <property type="project" value="UniProtKB-KW"/>
</dbReference>
<keyword evidence="8" id="KW-1185">Reference proteome</keyword>
<sequence length="269" mass="29132">MNVRQSMKLDEQQLVGNKFEEAQAALATGPDEPSPTKPKSSEMTPGPGYMIRTEFPRLSQEFIEQFREFETADVSDVLNRLYAMNGAIRNQTNDKELLGTACTVKLYPGDNLMVHKALDIAKPGDIVVVDCSGAMSNAVLGDLVANKSIHRKIAGYVIDGLIRDLDGIKETGLPVYARGVTPFGPLHRGPGEINTPICCGGVVVNPGDIIKADTTGIAVIPRGFADEIIQRLQASKARLAEYVASVKRGDFSNAWVDEQLRENGCAICN</sequence>
<feature type="binding site" evidence="5">
    <location>
        <begin position="141"/>
        <end position="144"/>
    </location>
    <ligand>
        <name>substrate</name>
    </ligand>
</feature>
<feature type="region of interest" description="Disordered" evidence="6">
    <location>
        <begin position="19"/>
        <end position="47"/>
    </location>
</feature>
<evidence type="ECO:0000313" key="7">
    <source>
        <dbReference type="EMBL" id="RDV07247.1"/>
    </source>
</evidence>
<dbReference type="CDD" id="cd16841">
    <property type="entry name" value="RraA_family"/>
    <property type="match status" value="1"/>
</dbReference>
<comment type="cofactor">
    <cofactor evidence="1">
        <name>a divalent metal cation</name>
        <dbReference type="ChEBI" id="CHEBI:60240"/>
    </cofactor>
</comment>
<dbReference type="OrthoDB" id="9812532at2"/>
<evidence type="ECO:0000256" key="6">
    <source>
        <dbReference type="SAM" id="MobiDB-lite"/>
    </source>
</evidence>
<organism evidence="7 8">
    <name type="scientific">Sphingorhabdus pulchriflava</name>
    <dbReference type="NCBI Taxonomy" id="2292257"/>
    <lineage>
        <taxon>Bacteria</taxon>
        <taxon>Pseudomonadati</taxon>
        <taxon>Pseudomonadota</taxon>
        <taxon>Alphaproteobacteria</taxon>
        <taxon>Sphingomonadales</taxon>
        <taxon>Sphingomonadaceae</taxon>
        <taxon>Sphingorhabdus</taxon>
    </lineage>
</organism>
<dbReference type="Proteomes" id="UP000263833">
    <property type="component" value="Unassembled WGS sequence"/>
</dbReference>
<dbReference type="Gene3D" id="3.50.30.40">
    <property type="entry name" value="Ribonuclease E inhibitor RraA/RraA-like"/>
    <property type="match status" value="1"/>
</dbReference>
<evidence type="ECO:0000256" key="5">
    <source>
        <dbReference type="PIRSR" id="PIRSR605493-1"/>
    </source>
</evidence>
<protein>
    <recommendedName>
        <fullName evidence="2">Putative 4-hydroxy-4-methyl-2-oxoglutarate aldolase</fullName>
    </recommendedName>
    <alternativeName>
        <fullName evidence="3">Regulator of ribonuclease activity homolog</fullName>
    </alternativeName>
    <alternativeName>
        <fullName evidence="4">RraA-like protein</fullName>
    </alternativeName>
</protein>
<gene>
    <name evidence="7" type="ORF">DXH95_07740</name>
</gene>
<dbReference type="AlphaFoldDB" id="A0A371BIB7"/>
<accession>A0A371BIB7</accession>
<dbReference type="InterPro" id="IPR005493">
    <property type="entry name" value="RraA/RraA-like"/>
</dbReference>
<dbReference type="NCBIfam" id="NF004850">
    <property type="entry name" value="PRK06201.1"/>
    <property type="match status" value="1"/>
</dbReference>
<evidence type="ECO:0000256" key="3">
    <source>
        <dbReference type="ARBA" id="ARBA00029596"/>
    </source>
</evidence>
<dbReference type="PANTHER" id="PTHR33254">
    <property type="entry name" value="4-HYDROXY-4-METHYL-2-OXOGLUTARATE ALDOLASE 3-RELATED"/>
    <property type="match status" value="1"/>
</dbReference>
<reference evidence="8" key="1">
    <citation type="submission" date="2018-08" db="EMBL/GenBank/DDBJ databases">
        <authorList>
            <person name="Kim S.-J."/>
            <person name="Jung G.-Y."/>
        </authorList>
    </citation>
    <scope>NUCLEOTIDE SEQUENCE [LARGE SCALE GENOMIC DNA]</scope>
    <source>
        <strain evidence="8">GY_G</strain>
    </source>
</reference>
<dbReference type="PANTHER" id="PTHR33254:SF4">
    <property type="entry name" value="4-HYDROXY-4-METHYL-2-OXOGLUTARATE ALDOLASE 3-RELATED"/>
    <property type="match status" value="1"/>
</dbReference>
<comment type="caution">
    <text evidence="7">The sequence shown here is derived from an EMBL/GenBank/DDBJ whole genome shotgun (WGS) entry which is preliminary data.</text>
</comment>
<feature type="binding site" evidence="5">
    <location>
        <position position="164"/>
    </location>
    <ligand>
        <name>Mg(2+)</name>
        <dbReference type="ChEBI" id="CHEBI:18420"/>
    </ligand>
</feature>
<dbReference type="InterPro" id="IPR036704">
    <property type="entry name" value="RraA/RraA-like_sf"/>
</dbReference>
<proteinExistence type="predicted"/>
<evidence type="ECO:0000256" key="2">
    <source>
        <dbReference type="ARBA" id="ARBA00016549"/>
    </source>
</evidence>